<keyword evidence="2" id="KW-0805">Transcription regulation</keyword>
<evidence type="ECO:0000259" key="7">
    <source>
        <dbReference type="PROSITE" id="PS50982"/>
    </source>
</evidence>
<dbReference type="Pfam" id="PF01429">
    <property type="entry name" value="MBD"/>
    <property type="match status" value="1"/>
</dbReference>
<feature type="compositionally biased region" description="Basic and acidic residues" evidence="6">
    <location>
        <begin position="246"/>
        <end position="262"/>
    </location>
</feature>
<accession>A0A1J7H8F5</accession>
<name>A0A1J7H8F5_LUPAN</name>
<feature type="region of interest" description="Disordered" evidence="6">
    <location>
        <begin position="61"/>
        <end position="227"/>
    </location>
</feature>
<evidence type="ECO:0000256" key="1">
    <source>
        <dbReference type="ARBA" id="ARBA00004123"/>
    </source>
</evidence>
<dbReference type="GO" id="GO:0003677">
    <property type="term" value="F:DNA binding"/>
    <property type="evidence" value="ECO:0007669"/>
    <property type="project" value="UniProtKB-KW"/>
</dbReference>
<dbReference type="PROSITE" id="PS50982">
    <property type="entry name" value="MBD"/>
    <property type="match status" value="1"/>
</dbReference>
<evidence type="ECO:0000256" key="4">
    <source>
        <dbReference type="ARBA" id="ARBA00023163"/>
    </source>
</evidence>
<dbReference type="OMA" id="DISEFHW"/>
<feature type="compositionally biased region" description="Basic and acidic residues" evidence="6">
    <location>
        <begin position="157"/>
        <end position="170"/>
    </location>
</feature>
<dbReference type="Proteomes" id="UP000188354">
    <property type="component" value="Chromosome LG06"/>
</dbReference>
<feature type="compositionally biased region" description="Basic and acidic residues" evidence="6">
    <location>
        <begin position="287"/>
        <end position="308"/>
    </location>
</feature>
<keyword evidence="5" id="KW-0539">Nucleus</keyword>
<comment type="subcellular location">
    <subcellularLocation>
        <location evidence="1">Nucleus</location>
    </subcellularLocation>
</comment>
<protein>
    <recommendedName>
        <fullName evidence="7">MBD domain-containing protein</fullName>
    </recommendedName>
</protein>
<evidence type="ECO:0000256" key="6">
    <source>
        <dbReference type="SAM" id="MobiDB-lite"/>
    </source>
</evidence>
<evidence type="ECO:0000256" key="3">
    <source>
        <dbReference type="ARBA" id="ARBA00023125"/>
    </source>
</evidence>
<evidence type="ECO:0000313" key="8">
    <source>
        <dbReference type="EMBL" id="OIW09070.1"/>
    </source>
</evidence>
<proteinExistence type="predicted"/>
<dbReference type="PANTHER" id="PTHR33729:SF6">
    <property type="entry name" value="METHYL-CPG-BINDING DOMAIN-CONTAINING PROTEIN 11"/>
    <property type="match status" value="1"/>
</dbReference>
<keyword evidence="3" id="KW-0238">DNA-binding</keyword>
<dbReference type="STRING" id="3871.A0A1J7H8F5"/>
<feature type="domain" description="MBD" evidence="7">
    <location>
        <begin position="7"/>
        <end position="77"/>
    </location>
</feature>
<reference evidence="8 9" key="1">
    <citation type="journal article" date="2017" name="Plant Biotechnol. J.">
        <title>A comprehensive draft genome sequence for lupin (Lupinus angustifolius), an emerging health food: insights into plant-microbe interactions and legume evolution.</title>
        <authorList>
            <person name="Hane J.K."/>
            <person name="Ming Y."/>
            <person name="Kamphuis L.G."/>
            <person name="Nelson M.N."/>
            <person name="Garg G."/>
            <person name="Atkins C.A."/>
            <person name="Bayer P.E."/>
            <person name="Bravo A."/>
            <person name="Bringans S."/>
            <person name="Cannon S."/>
            <person name="Edwards D."/>
            <person name="Foley R."/>
            <person name="Gao L.L."/>
            <person name="Harrison M.J."/>
            <person name="Huang W."/>
            <person name="Hurgobin B."/>
            <person name="Li S."/>
            <person name="Liu C.W."/>
            <person name="McGrath A."/>
            <person name="Morahan G."/>
            <person name="Murray J."/>
            <person name="Weller J."/>
            <person name="Jian J."/>
            <person name="Singh K.B."/>
        </authorList>
    </citation>
    <scope>NUCLEOTIDE SEQUENCE [LARGE SCALE GENOMIC DNA]</scope>
    <source>
        <strain evidence="9">cv. Tanjil</strain>
        <tissue evidence="8">Whole plant</tissue>
    </source>
</reference>
<feature type="compositionally biased region" description="Basic and acidic residues" evidence="6">
    <location>
        <begin position="109"/>
        <end position="146"/>
    </location>
</feature>
<gene>
    <name evidence="8" type="ORF">TanjilG_16297</name>
</gene>
<feature type="compositionally biased region" description="Basic and acidic residues" evidence="6">
    <location>
        <begin position="339"/>
        <end position="353"/>
    </location>
</feature>
<dbReference type="InterPro" id="IPR039622">
    <property type="entry name" value="MBD10/11"/>
</dbReference>
<evidence type="ECO:0000256" key="5">
    <source>
        <dbReference type="ARBA" id="ARBA00023242"/>
    </source>
</evidence>
<keyword evidence="4" id="KW-0804">Transcription</keyword>
<feature type="compositionally biased region" description="Basic and acidic residues" evidence="6">
    <location>
        <begin position="185"/>
        <end position="210"/>
    </location>
</feature>
<dbReference type="InterPro" id="IPR001739">
    <property type="entry name" value="Methyl_CpG_DNA-bd"/>
</dbReference>
<evidence type="ECO:0000256" key="2">
    <source>
        <dbReference type="ARBA" id="ARBA00023015"/>
    </source>
</evidence>
<dbReference type="AlphaFoldDB" id="A0A1J7H8F5"/>
<evidence type="ECO:0000313" key="9">
    <source>
        <dbReference type="Proteomes" id="UP000188354"/>
    </source>
</evidence>
<dbReference type="InterPro" id="IPR016177">
    <property type="entry name" value="DNA-bd_dom_sf"/>
</dbReference>
<dbReference type="EMBL" id="CM007366">
    <property type="protein sequence ID" value="OIW09070.1"/>
    <property type="molecule type" value="Genomic_DNA"/>
</dbReference>
<organism evidence="8 9">
    <name type="scientific">Lupinus angustifolius</name>
    <name type="common">Narrow-leaved blue lupine</name>
    <dbReference type="NCBI Taxonomy" id="3871"/>
    <lineage>
        <taxon>Eukaryota</taxon>
        <taxon>Viridiplantae</taxon>
        <taxon>Streptophyta</taxon>
        <taxon>Embryophyta</taxon>
        <taxon>Tracheophyta</taxon>
        <taxon>Spermatophyta</taxon>
        <taxon>Magnoliopsida</taxon>
        <taxon>eudicotyledons</taxon>
        <taxon>Gunneridae</taxon>
        <taxon>Pentapetalae</taxon>
        <taxon>rosids</taxon>
        <taxon>fabids</taxon>
        <taxon>Fabales</taxon>
        <taxon>Fabaceae</taxon>
        <taxon>Papilionoideae</taxon>
        <taxon>50 kb inversion clade</taxon>
        <taxon>genistoids sensu lato</taxon>
        <taxon>core genistoids</taxon>
        <taxon>Genisteae</taxon>
        <taxon>Lupinus</taxon>
    </lineage>
</organism>
<dbReference type="GO" id="GO:0005634">
    <property type="term" value="C:nucleus"/>
    <property type="evidence" value="ECO:0007669"/>
    <property type="project" value="UniProtKB-SubCell"/>
</dbReference>
<keyword evidence="9" id="KW-1185">Reference proteome</keyword>
<feature type="compositionally biased region" description="Basic and acidic residues" evidence="6">
    <location>
        <begin position="77"/>
        <end position="89"/>
    </location>
</feature>
<dbReference type="Gramene" id="OIW09070">
    <property type="protein sequence ID" value="OIW09070"/>
    <property type="gene ID" value="TanjilG_16297"/>
</dbReference>
<feature type="region of interest" description="Disordered" evidence="6">
    <location>
        <begin position="246"/>
        <end position="402"/>
    </location>
</feature>
<dbReference type="Gene3D" id="3.30.890.10">
    <property type="entry name" value="Methyl-cpg-binding Protein 2, Chain A"/>
    <property type="match status" value="1"/>
</dbReference>
<feature type="compositionally biased region" description="Basic residues" evidence="6">
    <location>
        <begin position="99"/>
        <end position="108"/>
    </location>
</feature>
<dbReference type="PANTHER" id="PTHR33729">
    <property type="entry name" value="METHYL-CPG BINDING DOMAIN CONTAINING PROTEIN, EXPRESSED"/>
    <property type="match status" value="1"/>
</dbReference>
<dbReference type="SUPFAM" id="SSF54171">
    <property type="entry name" value="DNA-binding domain"/>
    <property type="match status" value="1"/>
</dbReference>
<sequence length="402" mass="43229">MEQKSGSEEVLSVELSAPSGWTKLFFPKSSGTPKKSEIVFIAPTGEEISSKRQLERYLKAHDGNPVISEFDWGTGETPRRSARISEKVKSSPPVDSGPPKKRSRKSSGSKKDNKETESAIEEGKEKVATEEPKAAEEPKDDTKGNEGNDNSGGKQLENGDKTQEIEQAEKPDEDMEEAYLNDTNNDDKIKSDTEENVIAEKSEGGEEAQKQDVASIEKVAEEPSDAVITEKSEVAPLAELEKENVIAEKSQGGEEAQKHDVASIEEVAGEPSDAVITEQSEADPLTEPEKENVIAEKSHGGEEAKKQETASVAESTEKVAGEPSNAVVTEKSVLAPPTEPEKENGAVEKKQDEPDAVILDSNGEAVKENPNVVPPAAETNAKQDIPVNDGKNTILADNGNFS</sequence>